<keyword evidence="1" id="KW-0472">Membrane</keyword>
<gene>
    <name evidence="2" type="ORF">SAMN05444170_6913</name>
</gene>
<evidence type="ECO:0000256" key="1">
    <source>
        <dbReference type="SAM" id="Phobius"/>
    </source>
</evidence>
<keyword evidence="1" id="KW-0812">Transmembrane</keyword>
<dbReference type="Proteomes" id="UP000184096">
    <property type="component" value="Chromosome I"/>
</dbReference>
<protein>
    <submittedName>
        <fullName evidence="2">Uncharacterized protein</fullName>
    </submittedName>
</protein>
<name>A0A1M7UVA3_9BRAD</name>
<organism evidence="2 3">
    <name type="scientific">Bradyrhizobium erythrophlei</name>
    <dbReference type="NCBI Taxonomy" id="1437360"/>
    <lineage>
        <taxon>Bacteria</taxon>
        <taxon>Pseudomonadati</taxon>
        <taxon>Pseudomonadota</taxon>
        <taxon>Alphaproteobacteria</taxon>
        <taxon>Hyphomicrobiales</taxon>
        <taxon>Nitrobacteraceae</taxon>
        <taxon>Bradyrhizobium</taxon>
    </lineage>
</organism>
<reference evidence="3" key="1">
    <citation type="submission" date="2016-11" db="EMBL/GenBank/DDBJ databases">
        <authorList>
            <person name="Varghese N."/>
            <person name="Submissions S."/>
        </authorList>
    </citation>
    <scope>NUCLEOTIDE SEQUENCE [LARGE SCALE GENOMIC DNA]</scope>
    <source>
        <strain evidence="3">GAS401</strain>
    </source>
</reference>
<dbReference type="EMBL" id="LT670849">
    <property type="protein sequence ID" value="SHN86912.1"/>
    <property type="molecule type" value="Genomic_DNA"/>
</dbReference>
<dbReference type="AlphaFoldDB" id="A0A1M7UVA3"/>
<proteinExistence type="predicted"/>
<keyword evidence="3" id="KW-1185">Reference proteome</keyword>
<evidence type="ECO:0000313" key="3">
    <source>
        <dbReference type="Proteomes" id="UP000184096"/>
    </source>
</evidence>
<feature type="transmembrane region" description="Helical" evidence="1">
    <location>
        <begin position="15"/>
        <end position="37"/>
    </location>
</feature>
<sequence>MPIWQFLRQKTNREVLAWLGGGFVVLAAGAWTVFVYLTPPKSMDRPSVRANCGGVAIGGNVTGATISGATSGSDCPNESK</sequence>
<evidence type="ECO:0000313" key="2">
    <source>
        <dbReference type="EMBL" id="SHN86912.1"/>
    </source>
</evidence>
<keyword evidence="1" id="KW-1133">Transmembrane helix</keyword>
<accession>A0A1M7UVA3</accession>